<organism evidence="2 3">
    <name type="scientific">Pseudorhodoferax soli</name>
    <dbReference type="NCBI Taxonomy" id="545864"/>
    <lineage>
        <taxon>Bacteria</taxon>
        <taxon>Pseudomonadati</taxon>
        <taxon>Pseudomonadota</taxon>
        <taxon>Betaproteobacteria</taxon>
        <taxon>Burkholderiales</taxon>
        <taxon>Comamonadaceae</taxon>
    </lineage>
</organism>
<evidence type="ECO:0000313" key="3">
    <source>
        <dbReference type="Proteomes" id="UP000252884"/>
    </source>
</evidence>
<feature type="domain" description="N-acetyltransferase" evidence="1">
    <location>
        <begin position="10"/>
        <end position="151"/>
    </location>
</feature>
<dbReference type="Gene3D" id="3.40.630.30">
    <property type="match status" value="1"/>
</dbReference>
<proteinExistence type="predicted"/>
<sequence>MPMQLQFKWTRFDALSALEVYALIQARESVFVVEQQCPYQEADGLDLQAWHLTARVGGALAACARVVDPGLKYVQPSIGRVMTMQDFRAHGLGRSLMQEAIRFTHQAFPGQGIKIGAQARLQAFYASLGFVPDGQPYDEDGIAHIDMTKAG</sequence>
<dbReference type="Pfam" id="PF13673">
    <property type="entry name" value="Acetyltransf_10"/>
    <property type="match status" value="1"/>
</dbReference>
<name>A0A368XXD0_9BURK</name>
<dbReference type="PROSITE" id="PS51186">
    <property type="entry name" value="GNAT"/>
    <property type="match status" value="1"/>
</dbReference>
<dbReference type="InterPro" id="IPR016181">
    <property type="entry name" value="Acyl_CoA_acyltransferase"/>
</dbReference>
<dbReference type="EMBL" id="QPJK01000003">
    <property type="protein sequence ID" value="RCW72612.1"/>
    <property type="molecule type" value="Genomic_DNA"/>
</dbReference>
<protein>
    <submittedName>
        <fullName evidence="2">ElaA protein</fullName>
    </submittedName>
</protein>
<dbReference type="AlphaFoldDB" id="A0A368XXD0"/>
<dbReference type="GO" id="GO:0016747">
    <property type="term" value="F:acyltransferase activity, transferring groups other than amino-acyl groups"/>
    <property type="evidence" value="ECO:0007669"/>
    <property type="project" value="InterPro"/>
</dbReference>
<dbReference type="InterPro" id="IPR000182">
    <property type="entry name" value="GNAT_dom"/>
</dbReference>
<keyword evidence="3" id="KW-1185">Reference proteome</keyword>
<gene>
    <name evidence="2" type="ORF">DES41_103218</name>
</gene>
<evidence type="ECO:0000259" key="1">
    <source>
        <dbReference type="PROSITE" id="PS51186"/>
    </source>
</evidence>
<comment type="caution">
    <text evidence="2">The sequence shown here is derived from an EMBL/GenBank/DDBJ whole genome shotgun (WGS) entry which is preliminary data.</text>
</comment>
<reference evidence="2 3" key="1">
    <citation type="submission" date="2018-07" db="EMBL/GenBank/DDBJ databases">
        <title>Genomic Encyclopedia of Type Strains, Phase IV (KMG-IV): sequencing the most valuable type-strain genomes for metagenomic binning, comparative biology and taxonomic classification.</title>
        <authorList>
            <person name="Goeker M."/>
        </authorList>
    </citation>
    <scope>NUCLEOTIDE SEQUENCE [LARGE SCALE GENOMIC DNA]</scope>
    <source>
        <strain evidence="2 3">DSM 21634</strain>
    </source>
</reference>
<dbReference type="CDD" id="cd04301">
    <property type="entry name" value="NAT_SF"/>
    <property type="match status" value="1"/>
</dbReference>
<accession>A0A368XXD0</accession>
<dbReference type="Proteomes" id="UP000252884">
    <property type="component" value="Unassembled WGS sequence"/>
</dbReference>
<evidence type="ECO:0000313" key="2">
    <source>
        <dbReference type="EMBL" id="RCW72612.1"/>
    </source>
</evidence>
<dbReference type="SUPFAM" id="SSF55729">
    <property type="entry name" value="Acyl-CoA N-acyltransferases (Nat)"/>
    <property type="match status" value="1"/>
</dbReference>